<dbReference type="InterPro" id="IPR036320">
    <property type="entry name" value="Glycosyl_Trfase_fam3_N_dom_sf"/>
</dbReference>
<comment type="subunit">
    <text evidence="9">Homodimer.</text>
</comment>
<dbReference type="PANTHER" id="PTHR43285">
    <property type="entry name" value="ANTHRANILATE PHOSPHORIBOSYLTRANSFERASE"/>
    <property type="match status" value="1"/>
</dbReference>
<keyword evidence="9" id="KW-0460">Magnesium</keyword>
<feature type="binding site" evidence="9">
    <location>
        <position position="230"/>
    </location>
    <ligand>
        <name>Mg(2+)</name>
        <dbReference type="ChEBI" id="CHEBI:18420"/>
        <label>1</label>
    </ligand>
</feature>
<keyword evidence="13" id="KW-1185">Reference proteome</keyword>
<feature type="binding site" evidence="9">
    <location>
        <position position="229"/>
    </location>
    <ligand>
        <name>Mg(2+)</name>
        <dbReference type="ChEBI" id="CHEBI:18420"/>
        <label>2</label>
    </ligand>
</feature>
<dbReference type="AlphaFoldDB" id="E1SPC3"/>
<sequence>MLMLTPTQKMMAQLFEGQPLSREQAAALFGYVVAGQISDVELACVLTAMKLRGESISEITGAAEALRAAAKPFPRPQGDLIDIVGTGGDGANTINISTTATFVAAAAGAKVAKHGSRSVSSKSGASDLLTQFGVNLTMSPEQSAQCLDSLGVTFLFAPHYHAGMRHAVPVRQVMKTRTLFNLLGPLINPARPNQMLLGVYDAALVRPIAEVIQSLGVERALVVHGSGLDELAIHGDTLAVELKDGTLTEQNYTPADLGVERYDLAEIRGGEPEENKAISEQLLGGGGTAAQRAAVAVNAGAALYLSGHADSIKAGTALALATMDSGKPLQLLRQFAEASQ</sequence>
<evidence type="ECO:0000256" key="6">
    <source>
        <dbReference type="ARBA" id="ARBA00023141"/>
    </source>
</evidence>
<dbReference type="GO" id="GO:0000162">
    <property type="term" value="P:L-tryptophan biosynthetic process"/>
    <property type="evidence" value="ECO:0007669"/>
    <property type="project" value="UniProtKB-UniRule"/>
</dbReference>
<keyword evidence="2 9" id="KW-0028">Amino-acid biosynthesis</keyword>
<feature type="binding site" evidence="9">
    <location>
        <position position="125"/>
    </location>
    <ligand>
        <name>5-phospho-alpha-D-ribose 1-diphosphate</name>
        <dbReference type="ChEBI" id="CHEBI:58017"/>
    </ligand>
</feature>
<evidence type="ECO:0000256" key="5">
    <source>
        <dbReference type="ARBA" id="ARBA00022822"/>
    </source>
</evidence>
<comment type="cofactor">
    <cofactor evidence="9">
        <name>Mg(2+)</name>
        <dbReference type="ChEBI" id="CHEBI:18420"/>
    </cofactor>
    <text evidence="9">Binds 2 magnesium ions per monomer.</text>
</comment>
<dbReference type="KEGG" id="fbl:Fbal_2538"/>
<evidence type="ECO:0000259" key="10">
    <source>
        <dbReference type="Pfam" id="PF00591"/>
    </source>
</evidence>
<dbReference type="Gene3D" id="1.20.970.10">
    <property type="entry name" value="Transferase, Pyrimidine Nucleoside Phosphorylase, Chain C"/>
    <property type="match status" value="1"/>
</dbReference>
<dbReference type="HAMAP" id="MF_00211">
    <property type="entry name" value="TrpD"/>
    <property type="match status" value="1"/>
</dbReference>
<dbReference type="GO" id="GO:0004048">
    <property type="term" value="F:anthranilate phosphoribosyltransferase activity"/>
    <property type="evidence" value="ECO:0007669"/>
    <property type="project" value="UniProtKB-UniRule"/>
</dbReference>
<dbReference type="EC" id="2.4.2.18" evidence="9"/>
<dbReference type="InterPro" id="IPR000312">
    <property type="entry name" value="Glycosyl_Trfase_fam3"/>
</dbReference>
<dbReference type="STRING" id="550540.Fbal_2538"/>
<evidence type="ECO:0000313" key="12">
    <source>
        <dbReference type="EMBL" id="ADN76740.1"/>
    </source>
</evidence>
<dbReference type="OrthoDB" id="9806430at2"/>
<dbReference type="EMBL" id="CP002209">
    <property type="protein sequence ID" value="ADN76740.1"/>
    <property type="molecule type" value="Genomic_DNA"/>
</dbReference>
<evidence type="ECO:0000256" key="9">
    <source>
        <dbReference type="HAMAP-Rule" id="MF_00211"/>
    </source>
</evidence>
<dbReference type="InterPro" id="IPR005940">
    <property type="entry name" value="Anthranilate_Pribosyl_Tfrase"/>
</dbReference>
<feature type="binding site" evidence="9">
    <location>
        <position position="230"/>
    </location>
    <ligand>
        <name>Mg(2+)</name>
        <dbReference type="ChEBI" id="CHEBI:18420"/>
        <label>2</label>
    </ligand>
</feature>
<comment type="similarity">
    <text evidence="8">In the C-terminal section; belongs to the anthranilate phosphoribosyltransferase family.</text>
</comment>
<proteinExistence type="inferred from homology"/>
<evidence type="ECO:0000256" key="4">
    <source>
        <dbReference type="ARBA" id="ARBA00022679"/>
    </source>
</evidence>
<keyword evidence="3 9" id="KW-0328">Glycosyltransferase</keyword>
<feature type="binding site" evidence="9">
    <location>
        <position position="171"/>
    </location>
    <ligand>
        <name>anthranilate</name>
        <dbReference type="ChEBI" id="CHEBI:16567"/>
        <label>2</label>
    </ligand>
</feature>
<keyword evidence="9" id="KW-0479">Metal-binding</keyword>
<evidence type="ECO:0000256" key="3">
    <source>
        <dbReference type="ARBA" id="ARBA00022676"/>
    </source>
</evidence>
<accession>E1SPC3</accession>
<feature type="domain" description="Glycosyl transferase family 3" evidence="10">
    <location>
        <begin position="78"/>
        <end position="327"/>
    </location>
</feature>
<dbReference type="UniPathway" id="UPA00035">
    <property type="reaction ID" value="UER00041"/>
</dbReference>
<gene>
    <name evidence="9" type="primary">trpD</name>
    <name evidence="12" type="ordered locus">Fbal_2538</name>
</gene>
<dbReference type="HOGENOM" id="CLU_034315_2_1_6"/>
<dbReference type="GO" id="GO:0000287">
    <property type="term" value="F:magnesium ion binding"/>
    <property type="evidence" value="ECO:0007669"/>
    <property type="project" value="UniProtKB-UniRule"/>
</dbReference>
<dbReference type="GO" id="GO:0005829">
    <property type="term" value="C:cytosol"/>
    <property type="evidence" value="ECO:0007669"/>
    <property type="project" value="TreeGrafter"/>
</dbReference>
<evidence type="ECO:0000256" key="8">
    <source>
        <dbReference type="ARBA" id="ARBA00061188"/>
    </source>
</evidence>
<comment type="caution">
    <text evidence="9">Lacks conserved residue(s) required for the propagation of feature annotation.</text>
</comment>
<evidence type="ECO:0000256" key="1">
    <source>
        <dbReference type="ARBA" id="ARBA00004907"/>
    </source>
</evidence>
<comment type="function">
    <text evidence="9">Catalyzes the transfer of the phosphoribosyl group of 5-phosphorylribose-1-pyrophosphate (PRPP) to anthranilate to yield N-(5'-phosphoribosyl)-anthranilate (PRA).</text>
</comment>
<dbReference type="eggNOG" id="COG0547">
    <property type="taxonomic scope" value="Bacteria"/>
</dbReference>
<comment type="catalytic activity">
    <reaction evidence="7 9">
        <text>N-(5-phospho-beta-D-ribosyl)anthranilate + diphosphate = 5-phospho-alpha-D-ribose 1-diphosphate + anthranilate</text>
        <dbReference type="Rhea" id="RHEA:11768"/>
        <dbReference type="ChEBI" id="CHEBI:16567"/>
        <dbReference type="ChEBI" id="CHEBI:18277"/>
        <dbReference type="ChEBI" id="CHEBI:33019"/>
        <dbReference type="ChEBI" id="CHEBI:58017"/>
        <dbReference type="EC" id="2.4.2.18"/>
    </reaction>
</comment>
<organism evidence="12 13">
    <name type="scientific">Ferrimonas balearica (strain DSM 9799 / CCM 4581 / KCTC 23876 / PAT)</name>
    <dbReference type="NCBI Taxonomy" id="550540"/>
    <lineage>
        <taxon>Bacteria</taxon>
        <taxon>Pseudomonadati</taxon>
        <taxon>Pseudomonadota</taxon>
        <taxon>Gammaproteobacteria</taxon>
        <taxon>Alteromonadales</taxon>
        <taxon>Ferrimonadaceae</taxon>
        <taxon>Ferrimonas</taxon>
    </lineage>
</organism>
<evidence type="ECO:0000259" key="11">
    <source>
        <dbReference type="Pfam" id="PF02885"/>
    </source>
</evidence>
<comment type="similarity">
    <text evidence="9">Belongs to the anthranilate phosphoribosyltransferase family.</text>
</comment>
<feature type="binding site" evidence="9">
    <location>
        <position position="93"/>
    </location>
    <ligand>
        <name>5-phospho-alpha-D-ribose 1-diphosphate</name>
        <dbReference type="ChEBI" id="CHEBI:58017"/>
    </ligand>
</feature>
<evidence type="ECO:0000256" key="7">
    <source>
        <dbReference type="ARBA" id="ARBA00052328"/>
    </source>
</evidence>
<keyword evidence="5 9" id="KW-0822">Tryptophan biosynthesis</keyword>
<dbReference type="PANTHER" id="PTHR43285:SF2">
    <property type="entry name" value="ANTHRANILATE PHOSPHORIBOSYLTRANSFERASE"/>
    <property type="match status" value="1"/>
</dbReference>
<evidence type="ECO:0000313" key="13">
    <source>
        <dbReference type="Proteomes" id="UP000006683"/>
    </source>
</evidence>
<name>E1SPC3_FERBD</name>
<evidence type="ECO:0000256" key="2">
    <source>
        <dbReference type="ARBA" id="ARBA00022605"/>
    </source>
</evidence>
<dbReference type="Pfam" id="PF00591">
    <property type="entry name" value="Glycos_transf_3"/>
    <property type="match status" value="1"/>
</dbReference>
<dbReference type="InterPro" id="IPR035902">
    <property type="entry name" value="Nuc_phospho_transferase"/>
</dbReference>
<dbReference type="Proteomes" id="UP000006683">
    <property type="component" value="Chromosome"/>
</dbReference>
<comment type="pathway">
    <text evidence="1 9">Amino-acid biosynthesis; L-tryptophan biosynthesis; L-tryptophan from chorismate: step 2/5.</text>
</comment>
<feature type="binding site" evidence="9">
    <location>
        <position position="97"/>
    </location>
    <ligand>
        <name>Mg(2+)</name>
        <dbReference type="ChEBI" id="CHEBI:18420"/>
        <label>1</label>
    </ligand>
</feature>
<feature type="domain" description="Glycosyl transferase family 3 N-terminal" evidence="11">
    <location>
        <begin position="11"/>
        <end position="70"/>
    </location>
</feature>
<feature type="binding site" evidence="9">
    <location>
        <begin position="95"/>
        <end position="98"/>
    </location>
    <ligand>
        <name>5-phospho-alpha-D-ribose 1-diphosphate</name>
        <dbReference type="ChEBI" id="CHEBI:58017"/>
    </ligand>
</feature>
<dbReference type="SUPFAM" id="SSF52418">
    <property type="entry name" value="Nucleoside phosphorylase/phosphoribosyltransferase catalytic domain"/>
    <property type="match status" value="1"/>
</dbReference>
<dbReference type="SUPFAM" id="SSF47648">
    <property type="entry name" value="Nucleoside phosphorylase/phosphoribosyltransferase N-terminal domain"/>
    <property type="match status" value="1"/>
</dbReference>
<keyword evidence="4 9" id="KW-0808">Transferase</keyword>
<dbReference type="InterPro" id="IPR017459">
    <property type="entry name" value="Glycosyl_Trfase_fam3_N_dom"/>
</dbReference>
<feature type="binding site" evidence="9">
    <location>
        <position position="85"/>
    </location>
    <ligand>
        <name>5-phospho-alpha-D-ribose 1-diphosphate</name>
        <dbReference type="ChEBI" id="CHEBI:58017"/>
    </ligand>
</feature>
<protein>
    <recommendedName>
        <fullName evidence="9">Anthranilate phosphoribosyltransferase</fullName>
        <ecNumber evidence="9">2.4.2.18</ecNumber>
    </recommendedName>
</protein>
<feature type="binding site" evidence="9">
    <location>
        <begin position="113"/>
        <end position="121"/>
    </location>
    <ligand>
        <name>5-phospho-alpha-D-ribose 1-diphosphate</name>
        <dbReference type="ChEBI" id="CHEBI:58017"/>
    </ligand>
</feature>
<dbReference type="FunFam" id="3.40.1030.10:FF:000002">
    <property type="entry name" value="Anthranilate phosphoribosyltransferase"/>
    <property type="match status" value="1"/>
</dbReference>
<dbReference type="Pfam" id="PF02885">
    <property type="entry name" value="Glycos_trans_3N"/>
    <property type="match status" value="1"/>
</dbReference>
<reference evidence="12 13" key="1">
    <citation type="journal article" date="2010" name="Stand. Genomic Sci.">
        <title>Complete genome sequence of Ferrimonas balearica type strain (PAT).</title>
        <authorList>
            <person name="Nolan M."/>
            <person name="Sikorski J."/>
            <person name="Davenport K."/>
            <person name="Lucas S."/>
            <person name="Glavina Del Rio T."/>
            <person name="Tice H."/>
            <person name="Cheng J."/>
            <person name="Goodwin L."/>
            <person name="Pitluck S."/>
            <person name="Liolios K."/>
            <person name="Ivanova N."/>
            <person name="Mavromatis K."/>
            <person name="Ovchinnikova G."/>
            <person name="Pati A."/>
            <person name="Chen A."/>
            <person name="Palaniappan K."/>
            <person name="Land M."/>
            <person name="Hauser L."/>
            <person name="Chang Y."/>
            <person name="Jeffries C."/>
            <person name="Tapia R."/>
            <person name="Brettin T."/>
            <person name="Detter J."/>
            <person name="Han C."/>
            <person name="Yasawong M."/>
            <person name="Rohde M."/>
            <person name="Tindall B."/>
            <person name="Goker M."/>
            <person name="Woyke T."/>
            <person name="Bristow J."/>
            <person name="Eisen J."/>
            <person name="Markowitz V."/>
            <person name="Hugenholtz P."/>
            <person name="Kyrpides N."/>
            <person name="Klenk H."/>
            <person name="Lapidus A."/>
        </authorList>
    </citation>
    <scope>NUCLEOTIDE SEQUENCE [LARGE SCALE GENOMIC DNA]</scope>
    <source>
        <strain evidence="13">DSM 9799 / CCM 4581 / KCTC 23876 / PAT</strain>
    </source>
</reference>
<dbReference type="NCBIfam" id="TIGR01245">
    <property type="entry name" value="trpD"/>
    <property type="match status" value="1"/>
</dbReference>
<feature type="binding site" evidence="9">
    <location>
        <position position="85"/>
    </location>
    <ligand>
        <name>anthranilate</name>
        <dbReference type="ChEBI" id="CHEBI:16567"/>
        <label>1</label>
    </ligand>
</feature>
<dbReference type="Gene3D" id="3.40.1030.10">
    <property type="entry name" value="Nucleoside phosphorylase/phosphoribosyltransferase catalytic domain"/>
    <property type="match status" value="1"/>
</dbReference>
<feature type="binding site" evidence="9">
    <location>
        <begin position="88"/>
        <end position="89"/>
    </location>
    <ligand>
        <name>5-phospho-alpha-D-ribose 1-diphosphate</name>
        <dbReference type="ChEBI" id="CHEBI:58017"/>
    </ligand>
</feature>
<keyword evidence="6 9" id="KW-0057">Aromatic amino acid biosynthesis</keyword>